<comment type="caution">
    <text evidence="6">The sequence shown here is derived from an EMBL/GenBank/DDBJ whole genome shotgun (WGS) entry which is preliminary data.</text>
</comment>
<evidence type="ECO:0000256" key="4">
    <source>
        <dbReference type="ARBA" id="ARBA00023172"/>
    </source>
</evidence>
<dbReference type="GO" id="GO:0006310">
    <property type="term" value="P:DNA recombination"/>
    <property type="evidence" value="ECO:0007669"/>
    <property type="project" value="UniProtKB-KW"/>
</dbReference>
<gene>
    <name evidence="6" type="ORF">H8J20_09785</name>
</gene>
<dbReference type="GO" id="GO:0003677">
    <property type="term" value="F:DNA binding"/>
    <property type="evidence" value="ECO:0007669"/>
    <property type="project" value="UniProtKB-KW"/>
</dbReference>
<dbReference type="PANTHER" id="PTHR30349">
    <property type="entry name" value="PHAGE INTEGRASE-RELATED"/>
    <property type="match status" value="1"/>
</dbReference>
<evidence type="ECO:0000259" key="5">
    <source>
        <dbReference type="PROSITE" id="PS51898"/>
    </source>
</evidence>
<evidence type="ECO:0000256" key="2">
    <source>
        <dbReference type="ARBA" id="ARBA00022908"/>
    </source>
</evidence>
<evidence type="ECO:0000256" key="1">
    <source>
        <dbReference type="ARBA" id="ARBA00008857"/>
    </source>
</evidence>
<protein>
    <submittedName>
        <fullName evidence="6">Tyrosine-type recombinase/integrase</fullName>
    </submittedName>
</protein>
<dbReference type="CDD" id="cd00397">
    <property type="entry name" value="DNA_BRE_C"/>
    <property type="match status" value="1"/>
</dbReference>
<dbReference type="PROSITE" id="PS51898">
    <property type="entry name" value="TYR_RECOMBINASE"/>
    <property type="match status" value="1"/>
</dbReference>
<dbReference type="Pfam" id="PF00589">
    <property type="entry name" value="Phage_integrase"/>
    <property type="match status" value="1"/>
</dbReference>
<dbReference type="InterPro" id="IPR050090">
    <property type="entry name" value="Tyrosine_recombinase_XerCD"/>
</dbReference>
<dbReference type="SUPFAM" id="SSF56349">
    <property type="entry name" value="DNA breaking-rejoining enzymes"/>
    <property type="match status" value="1"/>
</dbReference>
<dbReference type="GO" id="GO:0015074">
    <property type="term" value="P:DNA integration"/>
    <property type="evidence" value="ECO:0007669"/>
    <property type="project" value="UniProtKB-KW"/>
</dbReference>
<dbReference type="RefSeq" id="WP_179252323.1">
    <property type="nucleotide sequence ID" value="NZ_JACBIV010000006.1"/>
</dbReference>
<dbReference type="Proteomes" id="UP000659084">
    <property type="component" value="Unassembled WGS sequence"/>
</dbReference>
<dbReference type="Gene3D" id="1.10.443.10">
    <property type="entry name" value="Intergrase catalytic core"/>
    <property type="match status" value="1"/>
</dbReference>
<keyword evidence="4" id="KW-0233">DNA recombination</keyword>
<dbReference type="EMBL" id="JACNYO010000007">
    <property type="protein sequence ID" value="MBC3212432.1"/>
    <property type="molecule type" value="Genomic_DNA"/>
</dbReference>
<keyword evidence="2" id="KW-0229">DNA integration</keyword>
<sequence length="311" mass="33730">MSNAPTLVPISQPATKICAYDAYTHSLSVVGRKGIISLLKRSASILGKYAEASVYPWETLCYADVMRVRATLLDEGYAVSSVNMALSALRSIAQTAFNLNQMEAGTLARIKAVKRVQGDSVRNGRALSRAEVRSLLKAAKNHGSPVRRCRDTAILLTLCGAGLRAGELVALKRDDYIKEEGKVIVRQGKGRKYREIHVAPVVAKALSAWLATKGEGDALFTKVGRSGQPAAGALSTAGLTAILEQLRTSANVAEFTPHDLRRTFITQLLDQGIDINTVRQLAGHSDITTTARYDHRGDKVKVMASQRLKCW</sequence>
<organism evidence="6 7">
    <name type="scientific">Serratia fonticola</name>
    <dbReference type="NCBI Taxonomy" id="47917"/>
    <lineage>
        <taxon>Bacteria</taxon>
        <taxon>Pseudomonadati</taxon>
        <taxon>Pseudomonadota</taxon>
        <taxon>Gammaproteobacteria</taxon>
        <taxon>Enterobacterales</taxon>
        <taxon>Yersiniaceae</taxon>
        <taxon>Serratia</taxon>
    </lineage>
</organism>
<accession>A0AAW3WS26</accession>
<dbReference type="InterPro" id="IPR011010">
    <property type="entry name" value="DNA_brk_join_enz"/>
</dbReference>
<dbReference type="InterPro" id="IPR002104">
    <property type="entry name" value="Integrase_catalytic"/>
</dbReference>
<keyword evidence="3" id="KW-0238">DNA-binding</keyword>
<dbReference type="PANTHER" id="PTHR30349:SF41">
    <property type="entry name" value="INTEGRASE_RECOMBINASE PROTEIN MJ0367-RELATED"/>
    <property type="match status" value="1"/>
</dbReference>
<comment type="similarity">
    <text evidence="1">Belongs to the 'phage' integrase family.</text>
</comment>
<reference evidence="6" key="1">
    <citation type="submission" date="2020-08" db="EMBL/GenBank/DDBJ databases">
        <title>Food and environmental bacterial isolates.</title>
        <authorList>
            <person name="Richter L."/>
            <person name="Du Plessis E.M."/>
            <person name="Duvenage S."/>
            <person name="Allam M."/>
            <person name="Korsten L."/>
        </authorList>
    </citation>
    <scope>NUCLEOTIDE SEQUENCE</scope>
    <source>
        <strain evidence="6">UPMP2127</strain>
    </source>
</reference>
<proteinExistence type="inferred from homology"/>
<dbReference type="InterPro" id="IPR013762">
    <property type="entry name" value="Integrase-like_cat_sf"/>
</dbReference>
<feature type="domain" description="Tyr recombinase" evidence="5">
    <location>
        <begin position="122"/>
        <end position="307"/>
    </location>
</feature>
<evidence type="ECO:0000313" key="7">
    <source>
        <dbReference type="Proteomes" id="UP000659084"/>
    </source>
</evidence>
<evidence type="ECO:0000313" key="6">
    <source>
        <dbReference type="EMBL" id="MBC3212432.1"/>
    </source>
</evidence>
<name>A0AAW3WS26_SERFO</name>
<dbReference type="AlphaFoldDB" id="A0AAW3WS26"/>
<evidence type="ECO:0000256" key="3">
    <source>
        <dbReference type="ARBA" id="ARBA00023125"/>
    </source>
</evidence>